<sequence length="151" mass="16720">MMARTKNALGRLPEKSVTSADYERLAAFRLALRRFLEFSSSAACDAGLTPQQHQALLSIKGKPGDVPMSIGELAEHSCVRHHTAVELVDRLEKMDLLVREPDVEDARKVRLRLTAKAERILVDLSAAHLDELHRIGPNLAALLNELAAKHD</sequence>
<reference evidence="2 3" key="1">
    <citation type="submission" date="2021-02" db="EMBL/GenBank/DDBJ databases">
        <title>Niveibacterium changnyeongensis HC41.</title>
        <authorList>
            <person name="Kang M."/>
        </authorList>
    </citation>
    <scope>NUCLEOTIDE SEQUENCE [LARGE SCALE GENOMIC DNA]</scope>
    <source>
        <strain evidence="2 3">HC41</strain>
    </source>
</reference>
<dbReference type="PANTHER" id="PTHR33164">
    <property type="entry name" value="TRANSCRIPTIONAL REGULATOR, MARR FAMILY"/>
    <property type="match status" value="1"/>
</dbReference>
<organism evidence="2 3">
    <name type="scientific">Niveibacterium microcysteis</name>
    <dbReference type="NCBI Taxonomy" id="2811415"/>
    <lineage>
        <taxon>Bacteria</taxon>
        <taxon>Pseudomonadati</taxon>
        <taxon>Pseudomonadota</taxon>
        <taxon>Betaproteobacteria</taxon>
        <taxon>Rhodocyclales</taxon>
        <taxon>Rhodocyclaceae</taxon>
        <taxon>Niveibacterium</taxon>
    </lineage>
</organism>
<proteinExistence type="predicted"/>
<dbReference type="InterPro" id="IPR036390">
    <property type="entry name" value="WH_DNA-bd_sf"/>
</dbReference>
<feature type="domain" description="HTH marR-type" evidence="1">
    <location>
        <begin position="1"/>
        <end position="151"/>
    </location>
</feature>
<dbReference type="Pfam" id="PF12802">
    <property type="entry name" value="MarR_2"/>
    <property type="match status" value="1"/>
</dbReference>
<dbReference type="PANTHER" id="PTHR33164:SF43">
    <property type="entry name" value="HTH-TYPE TRANSCRIPTIONAL REPRESSOR YETL"/>
    <property type="match status" value="1"/>
</dbReference>
<dbReference type="InterPro" id="IPR039422">
    <property type="entry name" value="MarR/SlyA-like"/>
</dbReference>
<keyword evidence="3" id="KW-1185">Reference proteome</keyword>
<protein>
    <submittedName>
        <fullName evidence="2">MarR family transcriptional regulator</fullName>
    </submittedName>
</protein>
<dbReference type="PROSITE" id="PS50995">
    <property type="entry name" value="HTH_MARR_2"/>
    <property type="match status" value="1"/>
</dbReference>
<dbReference type="InterPro" id="IPR000835">
    <property type="entry name" value="HTH_MarR-typ"/>
</dbReference>
<gene>
    <name evidence="2" type="ORF">JY500_10960</name>
</gene>
<dbReference type="Gene3D" id="1.10.10.10">
    <property type="entry name" value="Winged helix-like DNA-binding domain superfamily/Winged helix DNA-binding domain"/>
    <property type="match status" value="1"/>
</dbReference>
<dbReference type="SMART" id="SM00347">
    <property type="entry name" value="HTH_MARR"/>
    <property type="match status" value="1"/>
</dbReference>
<evidence type="ECO:0000313" key="2">
    <source>
        <dbReference type="EMBL" id="QSI75052.1"/>
    </source>
</evidence>
<evidence type="ECO:0000313" key="3">
    <source>
        <dbReference type="Proteomes" id="UP000663570"/>
    </source>
</evidence>
<dbReference type="Proteomes" id="UP000663570">
    <property type="component" value="Chromosome"/>
</dbReference>
<evidence type="ECO:0000259" key="1">
    <source>
        <dbReference type="PROSITE" id="PS50995"/>
    </source>
</evidence>
<accession>A0ABX7LZW0</accession>
<dbReference type="RefSeq" id="WP_206252261.1">
    <property type="nucleotide sequence ID" value="NZ_CP071060.1"/>
</dbReference>
<name>A0ABX7LZW0_9RHOO</name>
<dbReference type="InterPro" id="IPR036388">
    <property type="entry name" value="WH-like_DNA-bd_sf"/>
</dbReference>
<dbReference type="EMBL" id="CP071060">
    <property type="protein sequence ID" value="QSI75052.1"/>
    <property type="molecule type" value="Genomic_DNA"/>
</dbReference>
<dbReference type="SUPFAM" id="SSF46785">
    <property type="entry name" value="Winged helix' DNA-binding domain"/>
    <property type="match status" value="1"/>
</dbReference>